<evidence type="ECO:0000256" key="1">
    <source>
        <dbReference type="SAM" id="Phobius"/>
    </source>
</evidence>
<dbReference type="EMBL" id="ABZS01000035">
    <property type="protein sequence ID" value="EEP60979.1"/>
    <property type="molecule type" value="Genomic_DNA"/>
</dbReference>
<comment type="caution">
    <text evidence="2">The sequence shown here is derived from an EMBL/GenBank/DDBJ whole genome shotgun (WGS) entry which is preliminary data.</text>
</comment>
<organism evidence="2 3">
    <name type="scientific">Sulfurihydrogenibium yellowstonense SS-5</name>
    <dbReference type="NCBI Taxonomy" id="432331"/>
    <lineage>
        <taxon>Bacteria</taxon>
        <taxon>Pseudomonadati</taxon>
        <taxon>Aquificota</taxon>
        <taxon>Aquificia</taxon>
        <taxon>Aquificales</taxon>
        <taxon>Hydrogenothermaceae</taxon>
        <taxon>Sulfurihydrogenibium</taxon>
    </lineage>
</organism>
<dbReference type="AlphaFoldDB" id="C4FIX3"/>
<evidence type="ECO:0000313" key="3">
    <source>
        <dbReference type="Proteomes" id="UP000005540"/>
    </source>
</evidence>
<reference evidence="2 3" key="1">
    <citation type="submission" date="2009-04" db="EMBL/GenBank/DDBJ databases">
        <authorList>
            <person name="Reysenbach A.-L."/>
            <person name="Heidelberg J.F."/>
            <person name="Nelson W.C."/>
        </authorList>
    </citation>
    <scope>NUCLEOTIDE SEQUENCE [LARGE SCALE GENOMIC DNA]</scope>
    <source>
        <strain evidence="2 3">SS-5</strain>
    </source>
</reference>
<keyword evidence="1" id="KW-1133">Transmembrane helix</keyword>
<proteinExistence type="predicted"/>
<name>C4FIX3_9AQUI</name>
<evidence type="ECO:0000313" key="2">
    <source>
        <dbReference type="EMBL" id="EEP60979.1"/>
    </source>
</evidence>
<accession>C4FIX3</accession>
<sequence>MKSIYLGGKARVISFTGFVLKIIMAIFSYDISRLVKVATVSYH</sequence>
<keyword evidence="1" id="KW-0472">Membrane</keyword>
<dbReference type="Proteomes" id="UP000005540">
    <property type="component" value="Unassembled WGS sequence"/>
</dbReference>
<keyword evidence="3" id="KW-1185">Reference proteome</keyword>
<gene>
    <name evidence="2" type="ORF">SULYE_0513</name>
</gene>
<protein>
    <submittedName>
        <fullName evidence="2">Uncharacterized protein</fullName>
    </submittedName>
</protein>
<feature type="transmembrane region" description="Helical" evidence="1">
    <location>
        <begin position="12"/>
        <end position="29"/>
    </location>
</feature>
<keyword evidence="1" id="KW-0812">Transmembrane</keyword>